<evidence type="ECO:0000313" key="2">
    <source>
        <dbReference type="EMBL" id="OMI00172.1"/>
    </source>
</evidence>
<dbReference type="InterPro" id="IPR025699">
    <property type="entry name" value="ABC2_memb-like"/>
</dbReference>
<dbReference type="EMBL" id="MTJL01000042">
    <property type="protein sequence ID" value="OMI00172.1"/>
    <property type="molecule type" value="Genomic_DNA"/>
</dbReference>
<dbReference type="PANTHER" id="PTHR41309:SF2">
    <property type="entry name" value="MEMBRANE PROTEIN"/>
    <property type="match status" value="1"/>
</dbReference>
<accession>A0A1R1REX3</accession>
<dbReference type="AlphaFoldDB" id="A0A1R1QBE9"/>
<reference evidence="2 3" key="1">
    <citation type="submission" date="2017-01" db="EMBL/GenBank/DDBJ databases">
        <title>Bacillus phylogenomics.</title>
        <authorList>
            <person name="Dunlap C."/>
        </authorList>
    </citation>
    <scope>NUCLEOTIDE SEQUENCE [LARGE SCALE GENOMIC DNA]</scope>
    <source>
        <strain evidence="2 3">NRRL B-41282</strain>
    </source>
</reference>
<dbReference type="RefSeq" id="WP_076764258.1">
    <property type="nucleotide sequence ID" value="NZ_JARMMH010000008.1"/>
</dbReference>
<keyword evidence="1" id="KW-0472">Membrane</keyword>
<dbReference type="PANTHER" id="PTHR41309">
    <property type="entry name" value="MEMBRANE PROTEIN-RELATED"/>
    <property type="match status" value="1"/>
</dbReference>
<evidence type="ECO:0000256" key="1">
    <source>
        <dbReference type="SAM" id="Phobius"/>
    </source>
</evidence>
<sequence>MYHLIKKDILMQKRAIKLSLLLMIFFTFTFSQLELVGYTVAVLAVTYQLALGASSLEDKNNSDKILISLPIKRNIIVLSKYVSIYVYTAYAILVYFLINMIGNSLHLPLDFPLTFAGAMGAVVAVTLFSSVSFPLIFKYGYLKSKMANLIIFFTFIFGGSAVFKFLDQDENVALNQKLIAFLGKMSNMGSFILLIAGLLIIIICSYGISLSFYKKREF</sequence>
<dbReference type="OrthoDB" id="2917865at2"/>
<dbReference type="Proteomes" id="UP000187367">
    <property type="component" value="Unassembled WGS sequence"/>
</dbReference>
<feature type="transmembrane region" description="Helical" evidence="1">
    <location>
        <begin position="191"/>
        <end position="213"/>
    </location>
</feature>
<keyword evidence="1" id="KW-1133">Transmembrane helix</keyword>
<keyword evidence="3" id="KW-1185">Reference proteome</keyword>
<evidence type="ECO:0000313" key="3">
    <source>
        <dbReference type="Proteomes" id="UP000187367"/>
    </source>
</evidence>
<organism evidence="2 3">
    <name type="scientific">Bacillus swezeyi</name>
    <dbReference type="NCBI Taxonomy" id="1925020"/>
    <lineage>
        <taxon>Bacteria</taxon>
        <taxon>Bacillati</taxon>
        <taxon>Bacillota</taxon>
        <taxon>Bacilli</taxon>
        <taxon>Bacillales</taxon>
        <taxon>Bacillaceae</taxon>
        <taxon>Bacillus</taxon>
    </lineage>
</organism>
<feature type="transmembrane region" description="Helical" evidence="1">
    <location>
        <begin position="118"/>
        <end position="137"/>
    </location>
</feature>
<protein>
    <recommendedName>
        <fullName evidence="4">ABC-2 transporter permease</fullName>
    </recommendedName>
</protein>
<feature type="transmembrane region" description="Helical" evidence="1">
    <location>
        <begin position="77"/>
        <end position="98"/>
    </location>
</feature>
<gene>
    <name evidence="2" type="ORF">BW143_18730</name>
</gene>
<comment type="caution">
    <text evidence="2">The sequence shown here is derived from an EMBL/GenBank/DDBJ whole genome shotgun (WGS) entry which is preliminary data.</text>
</comment>
<dbReference type="Pfam" id="PF13346">
    <property type="entry name" value="ABC2_membrane_5"/>
    <property type="match status" value="1"/>
</dbReference>
<evidence type="ECO:0008006" key="4">
    <source>
        <dbReference type="Google" id="ProtNLM"/>
    </source>
</evidence>
<proteinExistence type="predicted"/>
<feature type="transmembrane region" description="Helical" evidence="1">
    <location>
        <begin position="15"/>
        <end position="31"/>
    </location>
</feature>
<keyword evidence="1" id="KW-0812">Transmembrane</keyword>
<feature type="transmembrane region" description="Helical" evidence="1">
    <location>
        <begin position="149"/>
        <end position="166"/>
    </location>
</feature>
<accession>A0A1R1QBE9</accession>
<name>A0A1R1QBE9_9BACI</name>